<dbReference type="PANTHER" id="PTHR10628">
    <property type="entry name" value="SIALIDASE"/>
    <property type="match status" value="1"/>
</dbReference>
<dbReference type="EC" id="3.2.1.18" evidence="3"/>
<dbReference type="RefSeq" id="WP_148356069.1">
    <property type="nucleotide sequence ID" value="NZ_JBHSBF010000041.1"/>
</dbReference>
<feature type="region of interest" description="Disordered" evidence="4">
    <location>
        <begin position="114"/>
        <end position="133"/>
    </location>
</feature>
<dbReference type="InterPro" id="IPR026856">
    <property type="entry name" value="Sialidase_fam"/>
</dbReference>
<protein>
    <recommendedName>
        <fullName evidence="3">exo-alpha-sialidase</fullName>
        <ecNumber evidence="3">3.2.1.18</ecNumber>
    </recommendedName>
</protein>
<comment type="caution">
    <text evidence="6">The sequence shown here is derived from an EMBL/GenBank/DDBJ whole genome shotgun (WGS) entry which is preliminary data.</text>
</comment>
<dbReference type="InterPro" id="IPR036278">
    <property type="entry name" value="Sialidase_sf"/>
</dbReference>
<accession>A0A5D0TMS4</accession>
<dbReference type="Pfam" id="PF13088">
    <property type="entry name" value="BNR_2"/>
    <property type="match status" value="1"/>
</dbReference>
<dbReference type="GO" id="GO:0005737">
    <property type="term" value="C:cytoplasm"/>
    <property type="evidence" value="ECO:0007669"/>
    <property type="project" value="TreeGrafter"/>
</dbReference>
<comment type="catalytic activity">
    <reaction evidence="1">
        <text>Hydrolysis of alpha-(2-&gt;3)-, alpha-(2-&gt;6)-, alpha-(2-&gt;8)- glycosidic linkages of terminal sialic acid residues in oligosaccharides, glycoproteins, glycolipids, colominic acid and synthetic substrates.</text>
        <dbReference type="EC" id="3.2.1.18"/>
    </reaction>
</comment>
<organism evidence="6 7">
    <name type="scientific">Actinomadura syzygii</name>
    <dbReference type="NCBI Taxonomy" id="1427538"/>
    <lineage>
        <taxon>Bacteria</taxon>
        <taxon>Bacillati</taxon>
        <taxon>Actinomycetota</taxon>
        <taxon>Actinomycetes</taxon>
        <taxon>Streptosporangiales</taxon>
        <taxon>Thermomonosporaceae</taxon>
        <taxon>Actinomadura</taxon>
    </lineage>
</organism>
<dbReference type="OrthoDB" id="7294637at2"/>
<gene>
    <name evidence="6" type="ORF">FXF65_41985</name>
</gene>
<dbReference type="AlphaFoldDB" id="A0A5D0TMS4"/>
<keyword evidence="7" id="KW-1185">Reference proteome</keyword>
<evidence type="ECO:0000256" key="2">
    <source>
        <dbReference type="ARBA" id="ARBA00009348"/>
    </source>
</evidence>
<dbReference type="Proteomes" id="UP000322634">
    <property type="component" value="Unassembled WGS sequence"/>
</dbReference>
<evidence type="ECO:0000256" key="3">
    <source>
        <dbReference type="ARBA" id="ARBA00012733"/>
    </source>
</evidence>
<proteinExistence type="inferred from homology"/>
<evidence type="ECO:0000313" key="7">
    <source>
        <dbReference type="Proteomes" id="UP000322634"/>
    </source>
</evidence>
<sequence length="133" mass="14035">MRTAATSTSAPRATRASPRCLGCFDRPTNCPGVGYFGSTPGDTSETSTTNTHIRYIASTDDGATWSAPADLNPHVRKPDWAGMFASSGHGIQLASGRLVQPIVFRDGGVPHASNIYSDDHGATWHNGRPPDPA</sequence>
<dbReference type="InterPro" id="IPR011040">
    <property type="entry name" value="Sialidase"/>
</dbReference>
<evidence type="ECO:0000256" key="1">
    <source>
        <dbReference type="ARBA" id="ARBA00000427"/>
    </source>
</evidence>
<name>A0A5D0TMS4_9ACTN</name>
<reference evidence="6 7" key="1">
    <citation type="submission" date="2019-08" db="EMBL/GenBank/DDBJ databases">
        <title>Actinomadura sp. nov. CYP1-5 isolated from mountain soil.</title>
        <authorList>
            <person name="Songsumanus A."/>
            <person name="Kuncharoen N."/>
            <person name="Kudo T."/>
            <person name="Yuki M."/>
            <person name="Igarashi Y."/>
            <person name="Tanasupawat S."/>
        </authorList>
    </citation>
    <scope>NUCLEOTIDE SEQUENCE [LARGE SCALE GENOMIC DNA]</scope>
    <source>
        <strain evidence="6 7">GKU157</strain>
    </source>
</reference>
<dbReference type="EMBL" id="VSFF01000021">
    <property type="protein sequence ID" value="TYC07581.1"/>
    <property type="molecule type" value="Genomic_DNA"/>
</dbReference>
<dbReference type="GO" id="GO:0006689">
    <property type="term" value="P:ganglioside catabolic process"/>
    <property type="evidence" value="ECO:0007669"/>
    <property type="project" value="TreeGrafter"/>
</dbReference>
<dbReference type="SUPFAM" id="SSF50939">
    <property type="entry name" value="Sialidases"/>
    <property type="match status" value="1"/>
</dbReference>
<evidence type="ECO:0000259" key="5">
    <source>
        <dbReference type="Pfam" id="PF13088"/>
    </source>
</evidence>
<feature type="domain" description="Sialidase" evidence="5">
    <location>
        <begin position="49"/>
        <end position="130"/>
    </location>
</feature>
<dbReference type="Gene3D" id="2.120.10.10">
    <property type="match status" value="1"/>
</dbReference>
<dbReference type="GO" id="GO:0004308">
    <property type="term" value="F:exo-alpha-sialidase activity"/>
    <property type="evidence" value="ECO:0007669"/>
    <property type="project" value="UniProtKB-EC"/>
</dbReference>
<dbReference type="CDD" id="cd15482">
    <property type="entry name" value="Sialidase_non-viral"/>
    <property type="match status" value="1"/>
</dbReference>
<dbReference type="GO" id="GO:0009313">
    <property type="term" value="P:oligosaccharide catabolic process"/>
    <property type="evidence" value="ECO:0007669"/>
    <property type="project" value="TreeGrafter"/>
</dbReference>
<evidence type="ECO:0000256" key="4">
    <source>
        <dbReference type="SAM" id="MobiDB-lite"/>
    </source>
</evidence>
<dbReference type="PANTHER" id="PTHR10628:SF30">
    <property type="entry name" value="EXO-ALPHA-SIALIDASE"/>
    <property type="match status" value="1"/>
</dbReference>
<comment type="similarity">
    <text evidence="2">Belongs to the glycosyl hydrolase 33 family.</text>
</comment>
<evidence type="ECO:0000313" key="6">
    <source>
        <dbReference type="EMBL" id="TYC07581.1"/>
    </source>
</evidence>
<dbReference type="GO" id="GO:0016020">
    <property type="term" value="C:membrane"/>
    <property type="evidence" value="ECO:0007669"/>
    <property type="project" value="TreeGrafter"/>
</dbReference>